<dbReference type="PIRSF" id="PIRSF006630">
    <property type="entry name" value="NADS_GAT"/>
    <property type="match status" value="1"/>
</dbReference>
<dbReference type="InterPro" id="IPR036526">
    <property type="entry name" value="C-N_Hydrolase_sf"/>
</dbReference>
<feature type="active site" description="Nucleophile; for glutaminase activity" evidence="7">
    <location>
        <position position="164"/>
    </location>
</feature>
<dbReference type="SUPFAM" id="SSF52402">
    <property type="entry name" value="Adenine nucleotide alpha hydrolases-like"/>
    <property type="match status" value="1"/>
</dbReference>
<dbReference type="PANTHER" id="PTHR23090:SF9">
    <property type="entry name" value="GLUTAMINE-DEPENDENT NAD(+) SYNTHETASE"/>
    <property type="match status" value="1"/>
</dbReference>
<dbReference type="AlphaFoldDB" id="A0A6N9YNV2"/>
<feature type="binding site" evidence="7">
    <location>
        <position position="197"/>
    </location>
    <ligand>
        <name>L-glutamine</name>
        <dbReference type="ChEBI" id="CHEBI:58359"/>
    </ligand>
</feature>
<keyword evidence="6 7" id="KW-0520">NAD</keyword>
<dbReference type="InterPro" id="IPR003010">
    <property type="entry name" value="C-N_Hydrolase"/>
</dbReference>
<feature type="active site" description="Proton acceptor; for glutaminase activity" evidence="7">
    <location>
        <position position="44"/>
    </location>
</feature>
<dbReference type="InterPro" id="IPR014729">
    <property type="entry name" value="Rossmann-like_a/b/a_fold"/>
</dbReference>
<dbReference type="GO" id="GO:0008795">
    <property type="term" value="F:NAD+ synthase activity"/>
    <property type="evidence" value="ECO:0007669"/>
    <property type="project" value="UniProtKB-UniRule"/>
</dbReference>
<dbReference type="CDD" id="cd00553">
    <property type="entry name" value="NAD_synthase"/>
    <property type="match status" value="1"/>
</dbReference>
<feature type="binding site" evidence="7">
    <location>
        <begin position="337"/>
        <end position="344"/>
    </location>
    <ligand>
        <name>ATP</name>
        <dbReference type="ChEBI" id="CHEBI:30616"/>
    </ligand>
</feature>
<dbReference type="GO" id="GO:0005737">
    <property type="term" value="C:cytoplasm"/>
    <property type="evidence" value="ECO:0007669"/>
    <property type="project" value="InterPro"/>
</dbReference>
<dbReference type="SUPFAM" id="SSF56317">
    <property type="entry name" value="Carbon-nitrogen hydrolase"/>
    <property type="match status" value="1"/>
</dbReference>
<dbReference type="GO" id="GO:0005524">
    <property type="term" value="F:ATP binding"/>
    <property type="evidence" value="ECO:0007669"/>
    <property type="project" value="UniProtKB-UniRule"/>
</dbReference>
<keyword evidence="4 7" id="KW-0547">Nucleotide-binding</keyword>
<name>A0A6N9YNV2_9ACTN</name>
<dbReference type="GO" id="GO:0004359">
    <property type="term" value="F:glutaminase activity"/>
    <property type="evidence" value="ECO:0007669"/>
    <property type="project" value="InterPro"/>
</dbReference>
<evidence type="ECO:0000256" key="5">
    <source>
        <dbReference type="ARBA" id="ARBA00022840"/>
    </source>
</evidence>
<keyword evidence="5 7" id="KW-0067">ATP-binding</keyword>
<dbReference type="NCBIfam" id="TIGR00552">
    <property type="entry name" value="nadE"/>
    <property type="match status" value="1"/>
</dbReference>
<evidence type="ECO:0000313" key="12">
    <source>
        <dbReference type="EMBL" id="NED96627.1"/>
    </source>
</evidence>
<feature type="active site" description="For glutaminase activity" evidence="7">
    <location>
        <position position="128"/>
    </location>
</feature>
<dbReference type="Pfam" id="PF02540">
    <property type="entry name" value="NAD_synthase"/>
    <property type="match status" value="1"/>
</dbReference>
<evidence type="ECO:0000259" key="11">
    <source>
        <dbReference type="PROSITE" id="PS50263"/>
    </source>
</evidence>
<feature type="binding site" evidence="7">
    <location>
        <position position="559"/>
    </location>
    <ligand>
        <name>deamido-NAD(+)</name>
        <dbReference type="ChEBI" id="CHEBI:58437"/>
        <note>ligand shared between two neighboring subunits</note>
    </ligand>
</feature>
<dbReference type="RefSeq" id="WP_163819403.1">
    <property type="nucleotide sequence ID" value="NZ_JAAGOB010000007.1"/>
</dbReference>
<feature type="compositionally biased region" description="Basic and acidic residues" evidence="10">
    <location>
        <begin position="631"/>
        <end position="641"/>
    </location>
</feature>
<dbReference type="PROSITE" id="PS50263">
    <property type="entry name" value="CN_HYDROLASE"/>
    <property type="match status" value="1"/>
</dbReference>
<evidence type="ECO:0000256" key="7">
    <source>
        <dbReference type="HAMAP-Rule" id="MF_02090"/>
    </source>
</evidence>
<dbReference type="PANTHER" id="PTHR23090">
    <property type="entry name" value="NH 3 /GLUTAMINE-DEPENDENT NAD + SYNTHETASE"/>
    <property type="match status" value="1"/>
</dbReference>
<keyword evidence="3 7" id="KW-0436">Ligase</keyword>
<feature type="region of interest" description="Disordered" evidence="10">
    <location>
        <begin position="561"/>
        <end position="678"/>
    </location>
</feature>
<dbReference type="UniPathway" id="UPA00253">
    <property type="reaction ID" value="UER00334"/>
</dbReference>
<keyword evidence="13" id="KW-1185">Reference proteome</keyword>
<dbReference type="EC" id="6.3.5.1" evidence="7 8"/>
<evidence type="ECO:0000256" key="9">
    <source>
        <dbReference type="RuleBase" id="RU003811"/>
    </source>
</evidence>
<dbReference type="Pfam" id="PF00795">
    <property type="entry name" value="CN_hydrolase"/>
    <property type="match status" value="1"/>
</dbReference>
<gene>
    <name evidence="7" type="primary">nadE</name>
    <name evidence="12" type="ORF">G1H11_15060</name>
</gene>
<feature type="binding site" evidence="7">
    <location>
        <position position="443"/>
    </location>
    <ligand>
        <name>deamido-NAD(+)</name>
        <dbReference type="ChEBI" id="CHEBI:58437"/>
        <note>ligand shared between two neighboring subunits</note>
    </ligand>
</feature>
<accession>A0A6N9YNV2</accession>
<comment type="pathway">
    <text evidence="1 7 8">Cofactor biosynthesis; NAD(+) biosynthesis; NAD(+) from deamido-NAD(+) (L-Gln route): step 1/1.</text>
</comment>
<evidence type="ECO:0000256" key="1">
    <source>
        <dbReference type="ARBA" id="ARBA00005188"/>
    </source>
</evidence>
<dbReference type="Gene3D" id="3.60.110.10">
    <property type="entry name" value="Carbon-nitrogen hydrolase"/>
    <property type="match status" value="1"/>
</dbReference>
<dbReference type="EMBL" id="JAAGOB010000007">
    <property type="protein sequence ID" value="NED96627.1"/>
    <property type="molecule type" value="Genomic_DNA"/>
</dbReference>
<feature type="binding site" evidence="7">
    <location>
        <position position="191"/>
    </location>
    <ligand>
        <name>L-glutamine</name>
        <dbReference type="ChEBI" id="CHEBI:58359"/>
    </ligand>
</feature>
<dbReference type="GO" id="GO:0003952">
    <property type="term" value="F:NAD+ synthase (glutamine-hydrolyzing) activity"/>
    <property type="evidence" value="ECO:0007669"/>
    <property type="project" value="UniProtKB-UniRule"/>
</dbReference>
<comment type="caution">
    <text evidence="7">Lacks conserved residue(s) required for the propagation of feature annotation.</text>
</comment>
<comment type="function">
    <text evidence="7">Catalyzes the ATP-dependent amidation of deamido-NAD to form NAD. Uses L-glutamine as a nitrogen source.</text>
</comment>
<comment type="similarity">
    <text evidence="2 7 8">In the C-terminal section; belongs to the NAD synthetase family.</text>
</comment>
<dbReference type="GO" id="GO:0009435">
    <property type="term" value="P:NAD+ biosynthetic process"/>
    <property type="evidence" value="ECO:0007669"/>
    <property type="project" value="UniProtKB-UniRule"/>
</dbReference>
<evidence type="ECO:0000256" key="3">
    <source>
        <dbReference type="ARBA" id="ARBA00022598"/>
    </source>
</evidence>
<comment type="similarity">
    <text evidence="9">Belongs to the NAD synthetase family.</text>
</comment>
<dbReference type="CDD" id="cd07570">
    <property type="entry name" value="GAT_Gln-NAD-synth"/>
    <property type="match status" value="1"/>
</dbReference>
<evidence type="ECO:0000256" key="10">
    <source>
        <dbReference type="SAM" id="MobiDB-lite"/>
    </source>
</evidence>
<dbReference type="NCBIfam" id="NF010588">
    <property type="entry name" value="PRK13981.1"/>
    <property type="match status" value="1"/>
</dbReference>
<organism evidence="12 13">
    <name type="scientific">Phytoactinopolyspora alkaliphila</name>
    <dbReference type="NCBI Taxonomy" id="1783498"/>
    <lineage>
        <taxon>Bacteria</taxon>
        <taxon>Bacillati</taxon>
        <taxon>Actinomycetota</taxon>
        <taxon>Actinomycetes</taxon>
        <taxon>Jiangellales</taxon>
        <taxon>Jiangellaceae</taxon>
        <taxon>Phytoactinopolyspora</taxon>
    </lineage>
</organism>
<feature type="domain" description="CN hydrolase" evidence="11">
    <location>
        <begin position="4"/>
        <end position="261"/>
    </location>
</feature>
<dbReference type="InterPro" id="IPR014445">
    <property type="entry name" value="Gln-dep_NAD_synthase"/>
</dbReference>
<dbReference type="Gene3D" id="3.40.50.620">
    <property type="entry name" value="HUPs"/>
    <property type="match status" value="1"/>
</dbReference>
<evidence type="ECO:0000256" key="4">
    <source>
        <dbReference type="ARBA" id="ARBA00022741"/>
    </source>
</evidence>
<reference evidence="12 13" key="1">
    <citation type="submission" date="2020-02" db="EMBL/GenBank/DDBJ databases">
        <authorList>
            <person name="Li X.-J."/>
            <person name="Feng X.-M."/>
        </authorList>
    </citation>
    <scope>NUCLEOTIDE SEQUENCE [LARGE SCALE GENOMIC DNA]</scope>
    <source>
        <strain evidence="12 13">CGMCC 4.7225</strain>
    </source>
</reference>
<dbReference type="FunFam" id="3.40.50.620:FF:000106">
    <property type="entry name" value="Glutamine-dependent NAD(+) synthetase"/>
    <property type="match status" value="1"/>
</dbReference>
<evidence type="ECO:0000256" key="2">
    <source>
        <dbReference type="ARBA" id="ARBA00007145"/>
    </source>
</evidence>
<proteinExistence type="inferred from homology"/>
<feature type="binding site" evidence="7">
    <location>
        <position position="134"/>
    </location>
    <ligand>
        <name>L-glutamine</name>
        <dbReference type="ChEBI" id="CHEBI:58359"/>
    </ligand>
</feature>
<dbReference type="HAMAP" id="MF_02090">
    <property type="entry name" value="NadE_glutamine_dep"/>
    <property type="match status" value="1"/>
</dbReference>
<feature type="region of interest" description="Disordered" evidence="10">
    <location>
        <begin position="485"/>
        <end position="509"/>
    </location>
</feature>
<protein>
    <recommendedName>
        <fullName evidence="7 8">Glutamine-dependent NAD(+) synthetase</fullName>
        <ecNumber evidence="7 8">6.3.5.1</ecNumber>
    </recommendedName>
    <alternativeName>
        <fullName evidence="7 8">NAD(+) synthase [glutamine-hydrolyzing]</fullName>
    </alternativeName>
</protein>
<evidence type="ECO:0000313" key="13">
    <source>
        <dbReference type="Proteomes" id="UP000469185"/>
    </source>
</evidence>
<feature type="compositionally biased region" description="Basic and acidic residues" evidence="10">
    <location>
        <begin position="574"/>
        <end position="605"/>
    </location>
</feature>
<evidence type="ECO:0000256" key="8">
    <source>
        <dbReference type="PIRNR" id="PIRNR006630"/>
    </source>
</evidence>
<comment type="caution">
    <text evidence="12">The sequence shown here is derived from an EMBL/GenBank/DDBJ whole genome shotgun (WGS) entry which is preliminary data.</text>
</comment>
<dbReference type="InterPro" id="IPR003694">
    <property type="entry name" value="NAD_synthase"/>
</dbReference>
<dbReference type="Proteomes" id="UP000469185">
    <property type="component" value="Unassembled WGS sequence"/>
</dbReference>
<evidence type="ECO:0000256" key="6">
    <source>
        <dbReference type="ARBA" id="ARBA00023027"/>
    </source>
</evidence>
<feature type="binding site" evidence="7">
    <location>
        <position position="414"/>
    </location>
    <ligand>
        <name>deamido-NAD(+)</name>
        <dbReference type="ChEBI" id="CHEBI:58437"/>
        <note>ligand shared between two neighboring subunits</note>
    </ligand>
</feature>
<feature type="compositionally biased region" description="Low complexity" evidence="10">
    <location>
        <begin position="608"/>
        <end position="626"/>
    </location>
</feature>
<sequence length="678" mass="72832">MPQIRLALAQVNPTVGALDANADTVVRMTAHAASQHAHLVAFPEMMLTGYPIEDLALRRSFIDESRATLEKLATRLDSEGLGSIAVVVGYLGRDDATADVVQLGRPKGSPQNAVAVLYGGRVVARQAKHHLPNYGVFDEFRYFVPGDHLGVVRLHGVDIALAICEDLWQDGGPVAVAREADAGLLLVINGSPYERHKDDTRLDLARRRALDSQAALAYVNMIGGQDELVFDGDSLVVNADGDLLARAPQFEEGCLVVDLDLPAASAPAPDVWGVADEHIAGFRVRRTTLSTAALPEYQPDPGAIAPTLTDHAEVYAAVVTGLRDYVQKNGFTSVVLGLSGGIDSALTAAVAVDALGAQNVHGISMPSVYSSDHSKSDARDLAERTGLRFRVVPIAPMVQCYLDNLSLTGLAEENLQARVRGITLMALSNQEGHLVLAPGNKSELAVGYSTIYGDAVGGYAPIKDVPKTLVWDLARWRNAVAVERGEQPPIPEGSIEKPPSAELRPGQVDTDSLPDYSLLDELLDNYVEQDRGSDELVKAGFDPELVTKVLRMVDAAEYKRRQYPPGPKISRRNFGRDRRLPITSRWREHPVREDPARDNPVREDPVGDDPAGGNPVGGNPVVKQPPGGHPMSDDQVRRDPANADSPPNPPERQAEEGPDGPTAADDRDKGTPPPPPAS</sequence>
<dbReference type="InterPro" id="IPR022310">
    <property type="entry name" value="NAD/GMP_synthase"/>
</dbReference>
<comment type="catalytic activity">
    <reaction evidence="7 8">
        <text>deamido-NAD(+) + L-glutamine + ATP + H2O = L-glutamate + AMP + diphosphate + NAD(+) + H(+)</text>
        <dbReference type="Rhea" id="RHEA:24384"/>
        <dbReference type="ChEBI" id="CHEBI:15377"/>
        <dbReference type="ChEBI" id="CHEBI:15378"/>
        <dbReference type="ChEBI" id="CHEBI:29985"/>
        <dbReference type="ChEBI" id="CHEBI:30616"/>
        <dbReference type="ChEBI" id="CHEBI:33019"/>
        <dbReference type="ChEBI" id="CHEBI:57540"/>
        <dbReference type="ChEBI" id="CHEBI:58359"/>
        <dbReference type="ChEBI" id="CHEBI:58437"/>
        <dbReference type="ChEBI" id="CHEBI:456215"/>
        <dbReference type="EC" id="6.3.5.1"/>
    </reaction>
</comment>